<evidence type="ECO:0000313" key="1">
    <source>
        <dbReference type="EMBL" id="OGH70161.1"/>
    </source>
</evidence>
<accession>A0A1F6MES3</accession>
<dbReference type="Proteomes" id="UP000177953">
    <property type="component" value="Unassembled WGS sequence"/>
</dbReference>
<dbReference type="EMBL" id="MFPU01000014">
    <property type="protein sequence ID" value="OGH70161.1"/>
    <property type="molecule type" value="Genomic_DNA"/>
</dbReference>
<name>A0A1F6MES3_9BACT</name>
<protein>
    <submittedName>
        <fullName evidence="1">Uncharacterized protein</fullName>
    </submittedName>
</protein>
<evidence type="ECO:0000313" key="2">
    <source>
        <dbReference type="Proteomes" id="UP000177953"/>
    </source>
</evidence>
<organism evidence="1 2">
    <name type="scientific">Candidatus Magasanikbacteria bacterium RIFCSPHIGHO2_01_FULL_47_8</name>
    <dbReference type="NCBI Taxonomy" id="1798673"/>
    <lineage>
        <taxon>Bacteria</taxon>
        <taxon>Candidatus Magasanikiibacteriota</taxon>
    </lineage>
</organism>
<reference evidence="1 2" key="1">
    <citation type="journal article" date="2016" name="Nat. Commun.">
        <title>Thousands of microbial genomes shed light on interconnected biogeochemical processes in an aquifer system.</title>
        <authorList>
            <person name="Anantharaman K."/>
            <person name="Brown C.T."/>
            <person name="Hug L.A."/>
            <person name="Sharon I."/>
            <person name="Castelle C.J."/>
            <person name="Probst A.J."/>
            <person name="Thomas B.C."/>
            <person name="Singh A."/>
            <person name="Wilkins M.J."/>
            <person name="Karaoz U."/>
            <person name="Brodie E.L."/>
            <person name="Williams K.H."/>
            <person name="Hubbard S.S."/>
            <person name="Banfield J.F."/>
        </authorList>
    </citation>
    <scope>NUCLEOTIDE SEQUENCE [LARGE SCALE GENOMIC DNA]</scope>
</reference>
<sequence length="91" mass="9832">MFALADRVGPGATKIQYAVAQGAAKSSQKMAKLSIVEFVQGISLKISVKSIAWFENSKGWWAGSVVPERAILGEKITANENSFTVEEKSEN</sequence>
<proteinExistence type="predicted"/>
<gene>
    <name evidence="1" type="ORF">A2754_00660</name>
</gene>
<comment type="caution">
    <text evidence="1">The sequence shown here is derived from an EMBL/GenBank/DDBJ whole genome shotgun (WGS) entry which is preliminary data.</text>
</comment>
<dbReference type="AlphaFoldDB" id="A0A1F6MES3"/>